<evidence type="ECO:0000313" key="2">
    <source>
        <dbReference type="EMBL" id="NMC64264.1"/>
    </source>
</evidence>
<dbReference type="SUPFAM" id="SSF56954">
    <property type="entry name" value="Outer membrane efflux proteins (OEP)"/>
    <property type="match status" value="1"/>
</dbReference>
<feature type="non-terminal residue" evidence="2">
    <location>
        <position position="1"/>
    </location>
</feature>
<dbReference type="InterPro" id="IPR010131">
    <property type="entry name" value="MdtP/NodT-like"/>
</dbReference>
<dbReference type="AlphaFoldDB" id="A0A7X9FU00"/>
<dbReference type="Gene3D" id="1.20.1600.10">
    <property type="entry name" value="Outer membrane efflux proteins (OEP)"/>
    <property type="match status" value="1"/>
</dbReference>
<evidence type="ECO:0000313" key="3">
    <source>
        <dbReference type="Proteomes" id="UP000524246"/>
    </source>
</evidence>
<gene>
    <name evidence="2" type="ORF">GYA55_13960</name>
</gene>
<proteinExistence type="inferred from homology"/>
<dbReference type="InterPro" id="IPR003423">
    <property type="entry name" value="OMP_efflux"/>
</dbReference>
<dbReference type="EMBL" id="JAAZON010000633">
    <property type="protein sequence ID" value="NMC64264.1"/>
    <property type="molecule type" value="Genomic_DNA"/>
</dbReference>
<protein>
    <submittedName>
        <fullName evidence="2">TolC family protein</fullName>
    </submittedName>
</protein>
<comment type="similarity">
    <text evidence="1">Belongs to the outer membrane factor (OMF) (TC 1.B.17) family.</text>
</comment>
<comment type="caution">
    <text evidence="2">The sequence shown here is derived from an EMBL/GenBank/DDBJ whole genome shotgun (WGS) entry which is preliminary data.</text>
</comment>
<accession>A0A7X9FU00</accession>
<organism evidence="2 3">
    <name type="scientific">SAR324 cluster bacterium</name>
    <dbReference type="NCBI Taxonomy" id="2024889"/>
    <lineage>
        <taxon>Bacteria</taxon>
        <taxon>Deltaproteobacteria</taxon>
        <taxon>SAR324 cluster</taxon>
    </lineage>
</organism>
<sequence length="272" mass="29413">LSILLGIAPAELGDLLSGKPGIPSAPLQVAVSIPADLIRRRPDIRQAEYIAAAQSALIGATEADFYPSFSLSGNFGFLSVEQNGSSLNDLFKWGSRSGSVGPSFRWNILNYGQISNAVRVQDARFEEALVAYQQAVLFAQQEVQNAIVSFSKAIEQVSHLEKAVAAAKRALALIMEEYQSGAADYTTVLTAEQAVLAQEDALMQSRGAVPLALISIYRALGGGWQLREGKEFIPPETKSEMSERTDWGDLLNILPKEEGEESQISVPSSPDW</sequence>
<dbReference type="Pfam" id="PF02321">
    <property type="entry name" value="OEP"/>
    <property type="match status" value="1"/>
</dbReference>
<dbReference type="GO" id="GO:0015562">
    <property type="term" value="F:efflux transmembrane transporter activity"/>
    <property type="evidence" value="ECO:0007669"/>
    <property type="project" value="InterPro"/>
</dbReference>
<dbReference type="Proteomes" id="UP000524246">
    <property type="component" value="Unassembled WGS sequence"/>
</dbReference>
<evidence type="ECO:0000256" key="1">
    <source>
        <dbReference type="ARBA" id="ARBA00007613"/>
    </source>
</evidence>
<dbReference type="PANTHER" id="PTHR30203:SF31">
    <property type="entry name" value="RND EFFLUX SYSTEM, OUTER MEMBRANE LIPOPROTEIN, NODT"/>
    <property type="match status" value="1"/>
</dbReference>
<reference evidence="2 3" key="1">
    <citation type="journal article" date="2020" name="Biotechnol. Biofuels">
        <title>New insights from the biogas microbiome by comprehensive genome-resolved metagenomics of nearly 1600 species originating from multiple anaerobic digesters.</title>
        <authorList>
            <person name="Campanaro S."/>
            <person name="Treu L."/>
            <person name="Rodriguez-R L.M."/>
            <person name="Kovalovszki A."/>
            <person name="Ziels R.M."/>
            <person name="Maus I."/>
            <person name="Zhu X."/>
            <person name="Kougias P.G."/>
            <person name="Basile A."/>
            <person name="Luo G."/>
            <person name="Schluter A."/>
            <person name="Konstantinidis K.T."/>
            <person name="Angelidaki I."/>
        </authorList>
    </citation>
    <scope>NUCLEOTIDE SEQUENCE [LARGE SCALE GENOMIC DNA]</scope>
    <source>
        <strain evidence="2">AS27yjCOA_65</strain>
    </source>
</reference>
<name>A0A7X9FU00_9DELT</name>
<dbReference type="Gene3D" id="2.20.200.10">
    <property type="entry name" value="Outer membrane efflux proteins (OEP)"/>
    <property type="match status" value="1"/>
</dbReference>
<dbReference type="PANTHER" id="PTHR30203">
    <property type="entry name" value="OUTER MEMBRANE CATION EFFLUX PROTEIN"/>
    <property type="match status" value="1"/>
</dbReference>